<evidence type="ECO:0000313" key="8">
    <source>
        <dbReference type="EMBL" id="SVD13932.1"/>
    </source>
</evidence>
<dbReference type="InterPro" id="IPR042242">
    <property type="entry name" value="RecO_C"/>
</dbReference>
<accession>A0A382SWI2</accession>
<evidence type="ECO:0000256" key="2">
    <source>
        <dbReference type="ARBA" id="ARBA00021310"/>
    </source>
</evidence>
<sequence length="242" mass="26316">MNWSDEGYVLSVRRYGEAAAIVNLLTREHGRHAGLVRGGMGRRLRGVLQPGNQVAANWRGRLAEHLGTYMVEGKRDHAAGLLADGNRLAGLTAAAAVTEAVLPERQPHLPIHNAFASLLDALATSPAWAVVYVRYELGLLSELGFGLDLSQCSATGVTEDLAYVSPRSARAVSRAAARPYKNRLLPLPRYLLPDTRAEYAAQDILDGLKLTGYFLEATIFAPNNRPLPAARDRLVTRLGRTI</sequence>
<reference evidence="8" key="1">
    <citation type="submission" date="2018-05" db="EMBL/GenBank/DDBJ databases">
        <authorList>
            <person name="Lanie J.A."/>
            <person name="Ng W.-L."/>
            <person name="Kazmierczak K.M."/>
            <person name="Andrzejewski T.M."/>
            <person name="Davidsen T.M."/>
            <person name="Wayne K.J."/>
            <person name="Tettelin H."/>
            <person name="Glass J.I."/>
            <person name="Rusch D."/>
            <person name="Podicherti R."/>
            <person name="Tsui H.-C.T."/>
            <person name="Winkler M.E."/>
        </authorList>
    </citation>
    <scope>NUCLEOTIDE SEQUENCE</scope>
</reference>
<evidence type="ECO:0000256" key="6">
    <source>
        <dbReference type="ARBA" id="ARBA00033409"/>
    </source>
</evidence>
<gene>
    <name evidence="8" type="ORF">METZ01_LOCUS366786</name>
</gene>
<dbReference type="GO" id="GO:0043590">
    <property type="term" value="C:bacterial nucleoid"/>
    <property type="evidence" value="ECO:0007669"/>
    <property type="project" value="TreeGrafter"/>
</dbReference>
<comment type="similarity">
    <text evidence="1">Belongs to the RecO family.</text>
</comment>
<proteinExistence type="inferred from homology"/>
<dbReference type="Pfam" id="PF02565">
    <property type="entry name" value="RecO_C"/>
    <property type="match status" value="1"/>
</dbReference>
<keyword evidence="5" id="KW-0234">DNA repair</keyword>
<dbReference type="InterPro" id="IPR012340">
    <property type="entry name" value="NA-bd_OB-fold"/>
</dbReference>
<feature type="domain" description="DNA replication/recombination mediator RecO N-terminal" evidence="7">
    <location>
        <begin position="1"/>
        <end position="69"/>
    </location>
</feature>
<evidence type="ECO:0000256" key="3">
    <source>
        <dbReference type="ARBA" id="ARBA00022763"/>
    </source>
</evidence>
<dbReference type="GO" id="GO:0006310">
    <property type="term" value="P:DNA recombination"/>
    <property type="evidence" value="ECO:0007669"/>
    <property type="project" value="UniProtKB-KW"/>
</dbReference>
<dbReference type="InterPro" id="IPR022572">
    <property type="entry name" value="DNA_rep/recomb_RecO_N"/>
</dbReference>
<dbReference type="SUPFAM" id="SSF57863">
    <property type="entry name" value="ArfGap/RecO-like zinc finger"/>
    <property type="match status" value="1"/>
</dbReference>
<dbReference type="Gene3D" id="1.20.1440.120">
    <property type="entry name" value="Recombination protein O, C-terminal domain"/>
    <property type="match status" value="1"/>
</dbReference>
<dbReference type="HAMAP" id="MF_00201">
    <property type="entry name" value="RecO"/>
    <property type="match status" value="1"/>
</dbReference>
<dbReference type="NCBIfam" id="TIGR00613">
    <property type="entry name" value="reco"/>
    <property type="match status" value="1"/>
</dbReference>
<evidence type="ECO:0000259" key="7">
    <source>
        <dbReference type="Pfam" id="PF11967"/>
    </source>
</evidence>
<name>A0A382SWI2_9ZZZZ</name>
<evidence type="ECO:0000256" key="1">
    <source>
        <dbReference type="ARBA" id="ARBA00007452"/>
    </source>
</evidence>
<evidence type="ECO:0000256" key="5">
    <source>
        <dbReference type="ARBA" id="ARBA00023204"/>
    </source>
</evidence>
<dbReference type="GO" id="GO:0006302">
    <property type="term" value="P:double-strand break repair"/>
    <property type="evidence" value="ECO:0007669"/>
    <property type="project" value="TreeGrafter"/>
</dbReference>
<dbReference type="InterPro" id="IPR037278">
    <property type="entry name" value="ARFGAP/RecO"/>
</dbReference>
<dbReference type="PANTHER" id="PTHR33991">
    <property type="entry name" value="DNA REPAIR PROTEIN RECO"/>
    <property type="match status" value="1"/>
</dbReference>
<keyword evidence="4" id="KW-0233">DNA recombination</keyword>
<evidence type="ECO:0000256" key="4">
    <source>
        <dbReference type="ARBA" id="ARBA00023172"/>
    </source>
</evidence>
<keyword evidence="3" id="KW-0227">DNA damage</keyword>
<dbReference type="Gene3D" id="2.40.50.140">
    <property type="entry name" value="Nucleic acid-binding proteins"/>
    <property type="match status" value="1"/>
</dbReference>
<dbReference type="AlphaFoldDB" id="A0A382SWI2"/>
<dbReference type="SUPFAM" id="SSF50249">
    <property type="entry name" value="Nucleic acid-binding proteins"/>
    <property type="match status" value="1"/>
</dbReference>
<organism evidence="8">
    <name type="scientific">marine metagenome</name>
    <dbReference type="NCBI Taxonomy" id="408172"/>
    <lineage>
        <taxon>unclassified sequences</taxon>
        <taxon>metagenomes</taxon>
        <taxon>ecological metagenomes</taxon>
    </lineage>
</organism>
<dbReference type="InterPro" id="IPR003717">
    <property type="entry name" value="RecO"/>
</dbReference>
<protein>
    <recommendedName>
        <fullName evidence="2">DNA repair protein RecO</fullName>
    </recommendedName>
    <alternativeName>
        <fullName evidence="6">Recombination protein O</fullName>
    </alternativeName>
</protein>
<dbReference type="PANTHER" id="PTHR33991:SF1">
    <property type="entry name" value="DNA REPAIR PROTEIN RECO"/>
    <property type="match status" value="1"/>
</dbReference>
<dbReference type="Pfam" id="PF11967">
    <property type="entry name" value="RecO_N"/>
    <property type="match status" value="1"/>
</dbReference>
<dbReference type="EMBL" id="UINC01131930">
    <property type="protein sequence ID" value="SVD13932.1"/>
    <property type="molecule type" value="Genomic_DNA"/>
</dbReference>